<dbReference type="WBParaSite" id="SSLN_0001415401-mRNA-1">
    <property type="protein sequence ID" value="SSLN_0001415401-mRNA-1"/>
    <property type="gene ID" value="SSLN_0001415401"/>
</dbReference>
<accession>A0A183TAZ1</accession>
<proteinExistence type="predicted"/>
<feature type="region of interest" description="Disordered" evidence="1">
    <location>
        <begin position="235"/>
        <end position="262"/>
    </location>
</feature>
<evidence type="ECO:0000313" key="4">
    <source>
        <dbReference type="WBParaSite" id="SSLN_0001415401-mRNA-1"/>
    </source>
</evidence>
<dbReference type="EMBL" id="UYSU01038241">
    <property type="protein sequence ID" value="VDM00025.1"/>
    <property type="molecule type" value="Genomic_DNA"/>
</dbReference>
<organism evidence="4">
    <name type="scientific">Schistocephalus solidus</name>
    <name type="common">Tapeworm</name>
    <dbReference type="NCBI Taxonomy" id="70667"/>
    <lineage>
        <taxon>Eukaryota</taxon>
        <taxon>Metazoa</taxon>
        <taxon>Spiralia</taxon>
        <taxon>Lophotrochozoa</taxon>
        <taxon>Platyhelminthes</taxon>
        <taxon>Cestoda</taxon>
        <taxon>Eucestoda</taxon>
        <taxon>Diphyllobothriidea</taxon>
        <taxon>Diphyllobothriidae</taxon>
        <taxon>Schistocephalus</taxon>
    </lineage>
</organism>
<evidence type="ECO:0000256" key="1">
    <source>
        <dbReference type="SAM" id="MobiDB-lite"/>
    </source>
</evidence>
<sequence length="516" mass="58861">MITIHLILETEADHESLTDLHDGKVQTVGDLHNGATNPKDGLGGLTPEITSRSSAFWRRVNELLEKHKQSYVIVWNGAHSFFLQLTNLNVSGAYNCGPKKSEDLNLSSAIYYNCLLQINEVELYAIRKELEQQYGRMLWKLNLQDVNCTAIIKSANGRLSIDSMVLRDEYRRMTPAKIHDWLSAALIDAPLDDFTKGFMFHLALNSDNNALYITCCDVDGFVRYSKTSDVIGNTDDVDSDADFEEPRVESSRPRLKVRNPPPIRIADLNNGNSVINTGNPPERDAHMDSLWQTFWPKIKEILEERRKSSVIVWSGAHSFFLQLMKLNVSDSTSCTLDDSLSPHLPPVLHYNCTLQIDEMELYAIRRELEPQYGRMLWNLALREVNFTVIIKLANGRLSIESMALREEYRRMTPAKIYDWLSAALMDAPLDDFAEGFMFHLALKSDNNALYITCCDEDGFVRYSSTFAENLDDKKSDLDVEGPRVEASQQNLNLLEVQSPHGRSFNKSRTFKWDFVL</sequence>
<dbReference type="OrthoDB" id="10581226at2759"/>
<reference evidence="2 3" key="2">
    <citation type="submission" date="2018-11" db="EMBL/GenBank/DDBJ databases">
        <authorList>
            <consortium name="Pathogen Informatics"/>
        </authorList>
    </citation>
    <scope>NUCLEOTIDE SEQUENCE [LARGE SCALE GENOMIC DNA]</scope>
    <source>
        <strain evidence="2 3">NST_G2</strain>
    </source>
</reference>
<dbReference type="Proteomes" id="UP000275846">
    <property type="component" value="Unassembled WGS sequence"/>
</dbReference>
<evidence type="ECO:0000313" key="2">
    <source>
        <dbReference type="EMBL" id="VDM00025.1"/>
    </source>
</evidence>
<dbReference type="AlphaFoldDB" id="A0A183TAZ1"/>
<protein>
    <submittedName>
        <fullName evidence="4">DNA-directed DNA polymerase</fullName>
    </submittedName>
</protein>
<evidence type="ECO:0000313" key="3">
    <source>
        <dbReference type="Proteomes" id="UP000275846"/>
    </source>
</evidence>
<gene>
    <name evidence="2" type="ORF">SSLN_LOCUS13639</name>
</gene>
<name>A0A183TAZ1_SCHSO</name>
<reference evidence="4" key="1">
    <citation type="submission" date="2016-06" db="UniProtKB">
        <authorList>
            <consortium name="WormBaseParasite"/>
        </authorList>
    </citation>
    <scope>IDENTIFICATION</scope>
</reference>
<keyword evidence="3" id="KW-1185">Reference proteome</keyword>